<evidence type="ECO:0000313" key="4">
    <source>
        <dbReference type="Proteomes" id="UP000033664"/>
    </source>
</evidence>
<dbReference type="InterPro" id="IPR002913">
    <property type="entry name" value="START_lipid-bd_dom"/>
</dbReference>
<dbReference type="GO" id="GO:0005737">
    <property type="term" value="C:cytoplasm"/>
    <property type="evidence" value="ECO:0007669"/>
    <property type="project" value="UniProtKB-ARBA"/>
</dbReference>
<keyword evidence="1" id="KW-0732">Signal</keyword>
<dbReference type="EMBL" id="JXXZ01000002">
    <property type="protein sequence ID" value="KJZ01893.1"/>
    <property type="molecule type" value="Genomic_DNA"/>
</dbReference>
<dbReference type="GO" id="GO:0008289">
    <property type="term" value="F:lipid binding"/>
    <property type="evidence" value="ECO:0007669"/>
    <property type="project" value="InterPro"/>
</dbReference>
<gene>
    <name evidence="3" type="ORF">TW72_02830</name>
</gene>
<evidence type="ECO:0000259" key="2">
    <source>
        <dbReference type="PROSITE" id="PS50848"/>
    </source>
</evidence>
<evidence type="ECO:0000313" key="3">
    <source>
        <dbReference type="EMBL" id="KJZ01893.1"/>
    </source>
</evidence>
<dbReference type="OrthoDB" id="5734556at2"/>
<feature type="domain" description="START" evidence="2">
    <location>
        <begin position="1"/>
        <end position="201"/>
    </location>
</feature>
<dbReference type="InterPro" id="IPR028347">
    <property type="entry name" value="START_dom_prot"/>
</dbReference>
<dbReference type="SUPFAM" id="SSF55961">
    <property type="entry name" value="Bet v1-like"/>
    <property type="match status" value="1"/>
</dbReference>
<dbReference type="AlphaFoldDB" id="A0A0F4Q2K3"/>
<protein>
    <recommendedName>
        <fullName evidence="2">START domain-containing protein</fullName>
    </recommendedName>
</protein>
<dbReference type="PROSITE" id="PS50848">
    <property type="entry name" value="START"/>
    <property type="match status" value="1"/>
</dbReference>
<proteinExistence type="predicted"/>
<keyword evidence="4" id="KW-1185">Reference proteome</keyword>
<sequence length="215" mass="24366">MFNLIGAISLLSLSFAAGAEIQPWRNYKNLPDLKVVYTVSKDGIYHIYAELFVADARTAQLLTLLYNTQQASQWLHTVQEVRLLHSQGNRNRVYTVISSPWPVADRELYTQSCYQRVNDYTTELRVHAYNPNIARKSDRIRITTLTANWRMTQQNDGLLIRYQVFADPGGKLPRWLSNKVSLKSVSKTMMSLKSQLAAVQALQVAPISAGDCGED</sequence>
<dbReference type="Gene3D" id="3.30.530.20">
    <property type="match status" value="1"/>
</dbReference>
<evidence type="ECO:0000256" key="1">
    <source>
        <dbReference type="SAM" id="SignalP"/>
    </source>
</evidence>
<dbReference type="Pfam" id="PF01852">
    <property type="entry name" value="START"/>
    <property type="match status" value="1"/>
</dbReference>
<dbReference type="eggNOG" id="ENOG5032SB6">
    <property type="taxonomic scope" value="Bacteria"/>
</dbReference>
<feature type="chain" id="PRO_5002474977" description="START domain-containing protein" evidence="1">
    <location>
        <begin position="20"/>
        <end position="215"/>
    </location>
</feature>
<dbReference type="InterPro" id="IPR051213">
    <property type="entry name" value="START_lipid_transfer"/>
</dbReference>
<dbReference type="Proteomes" id="UP000033664">
    <property type="component" value="Unassembled WGS sequence"/>
</dbReference>
<dbReference type="InterPro" id="IPR023393">
    <property type="entry name" value="START-like_dom_sf"/>
</dbReference>
<dbReference type="PATRIC" id="fig|151081.8.peg.1744"/>
<name>A0A0F4Q2K3_9GAMM</name>
<reference evidence="3 4" key="1">
    <citation type="journal article" date="2015" name="BMC Genomics">
        <title>Genome mining reveals unlocked bioactive potential of marine Gram-negative bacteria.</title>
        <authorList>
            <person name="Machado H."/>
            <person name="Sonnenschein E.C."/>
            <person name="Melchiorsen J."/>
            <person name="Gram L."/>
        </authorList>
    </citation>
    <scope>NUCLEOTIDE SEQUENCE [LARGE SCALE GENOMIC DNA]</scope>
    <source>
        <strain evidence="3 4">S3137</strain>
    </source>
</reference>
<dbReference type="PANTHER" id="PTHR19308:SF14">
    <property type="entry name" value="START DOMAIN-CONTAINING PROTEIN"/>
    <property type="match status" value="1"/>
</dbReference>
<accession>A0A0F4Q2K3</accession>
<dbReference type="RefSeq" id="WP_045979270.1">
    <property type="nucleotide sequence ID" value="NZ_JXXY01000006.1"/>
</dbReference>
<comment type="caution">
    <text evidence="3">The sequence shown here is derived from an EMBL/GenBank/DDBJ whole genome shotgun (WGS) entry which is preliminary data.</text>
</comment>
<dbReference type="GeneID" id="58227420"/>
<feature type="signal peptide" evidence="1">
    <location>
        <begin position="1"/>
        <end position="19"/>
    </location>
</feature>
<organism evidence="3 4">
    <name type="scientific">Pseudoalteromonas ruthenica</name>
    <dbReference type="NCBI Taxonomy" id="151081"/>
    <lineage>
        <taxon>Bacteria</taxon>
        <taxon>Pseudomonadati</taxon>
        <taxon>Pseudomonadota</taxon>
        <taxon>Gammaproteobacteria</taxon>
        <taxon>Alteromonadales</taxon>
        <taxon>Pseudoalteromonadaceae</taxon>
        <taxon>Pseudoalteromonas</taxon>
    </lineage>
</organism>
<dbReference type="PIRSF" id="PIRSF039033">
    <property type="entry name" value="START_dom"/>
    <property type="match status" value="1"/>
</dbReference>
<dbReference type="PANTHER" id="PTHR19308">
    <property type="entry name" value="PHOSPHATIDYLCHOLINE TRANSFER PROTEIN"/>
    <property type="match status" value="1"/>
</dbReference>